<comment type="caution">
    <text evidence="1">The sequence shown here is derived from an EMBL/GenBank/DDBJ whole genome shotgun (WGS) entry which is preliminary data.</text>
</comment>
<evidence type="ECO:0000313" key="1">
    <source>
        <dbReference type="EMBL" id="GEM50158.1"/>
    </source>
</evidence>
<gene>
    <name evidence="1" type="ORF">DC3_57930</name>
</gene>
<protein>
    <submittedName>
        <fullName evidence="1">Uncharacterized protein</fullName>
    </submittedName>
</protein>
<sequence>MAVGPHYTAEVFDTLELQKTSLPLKEENGVSNLMYLDFILNGVSLKEYLRCEEATVRATLFRGQYRPPVRDFLTRLKQFKPSLPDSREEIYVCPFCADLACGSVTVQMVMTDDAVVWKNFGYQGSEEKWTPLEPALEFRFQKAAYFSSFYGLAPQFKALVNDQE</sequence>
<organism evidence="1 2">
    <name type="scientific">Deinococcus cellulosilyticus (strain DSM 18568 / NBRC 106333 / KACC 11606 / 5516J-15)</name>
    <dbReference type="NCBI Taxonomy" id="1223518"/>
    <lineage>
        <taxon>Bacteria</taxon>
        <taxon>Thermotogati</taxon>
        <taxon>Deinococcota</taxon>
        <taxon>Deinococci</taxon>
        <taxon>Deinococcales</taxon>
        <taxon>Deinococcaceae</taxon>
        <taxon>Deinococcus</taxon>
    </lineage>
</organism>
<proteinExistence type="predicted"/>
<name>A0A511NCD0_DEIC1</name>
<reference evidence="1 2" key="1">
    <citation type="submission" date="2019-07" db="EMBL/GenBank/DDBJ databases">
        <title>Whole genome shotgun sequence of Deinococcus cellulosilyticus NBRC 106333.</title>
        <authorList>
            <person name="Hosoyama A."/>
            <person name="Uohara A."/>
            <person name="Ohji S."/>
            <person name="Ichikawa N."/>
        </authorList>
    </citation>
    <scope>NUCLEOTIDE SEQUENCE [LARGE SCALE GENOMIC DNA]</scope>
    <source>
        <strain evidence="1 2">NBRC 106333</strain>
    </source>
</reference>
<accession>A0A511NCD0</accession>
<dbReference type="AlphaFoldDB" id="A0A511NCD0"/>
<keyword evidence="2" id="KW-1185">Reference proteome</keyword>
<dbReference type="EMBL" id="BJXB01000062">
    <property type="protein sequence ID" value="GEM50158.1"/>
    <property type="molecule type" value="Genomic_DNA"/>
</dbReference>
<evidence type="ECO:0000313" key="2">
    <source>
        <dbReference type="Proteomes" id="UP000321306"/>
    </source>
</evidence>
<dbReference type="Proteomes" id="UP000321306">
    <property type="component" value="Unassembled WGS sequence"/>
</dbReference>